<sequence>MGMQRSVRFAPGGVPGWDAVCGQLARVGVVVSVKMIDGLPAFPDEVPEPGWKELRVGTPGGMVTLRSAPDAVTCVVWGNADDRLRADWDTLCWACAAAGGGQVETPDGLTSADAFARSVGLKPA</sequence>
<dbReference type="KEGG" id="uli:ETAA1_30810"/>
<protein>
    <submittedName>
        <fullName evidence="1">Uncharacterized protein</fullName>
    </submittedName>
</protein>
<evidence type="ECO:0000313" key="1">
    <source>
        <dbReference type="EMBL" id="QDU21116.1"/>
    </source>
</evidence>
<gene>
    <name evidence="1" type="ORF">ETAA1_30810</name>
</gene>
<dbReference type="AlphaFoldDB" id="A0A517XUF1"/>
<dbReference type="Proteomes" id="UP000319576">
    <property type="component" value="Chromosome"/>
</dbReference>
<name>A0A517XUF1_9BACT</name>
<keyword evidence="2" id="KW-1185">Reference proteome</keyword>
<proteinExistence type="predicted"/>
<evidence type="ECO:0000313" key="2">
    <source>
        <dbReference type="Proteomes" id="UP000319576"/>
    </source>
</evidence>
<organism evidence="1 2">
    <name type="scientific">Urbifossiella limnaea</name>
    <dbReference type="NCBI Taxonomy" id="2528023"/>
    <lineage>
        <taxon>Bacteria</taxon>
        <taxon>Pseudomonadati</taxon>
        <taxon>Planctomycetota</taxon>
        <taxon>Planctomycetia</taxon>
        <taxon>Gemmatales</taxon>
        <taxon>Gemmataceae</taxon>
        <taxon>Urbifossiella</taxon>
    </lineage>
</organism>
<dbReference type="EMBL" id="CP036273">
    <property type="protein sequence ID" value="QDU21116.1"/>
    <property type="molecule type" value="Genomic_DNA"/>
</dbReference>
<reference evidence="1 2" key="1">
    <citation type="submission" date="2019-02" db="EMBL/GenBank/DDBJ databases">
        <title>Deep-cultivation of Planctomycetes and their phenomic and genomic characterization uncovers novel biology.</title>
        <authorList>
            <person name="Wiegand S."/>
            <person name="Jogler M."/>
            <person name="Boedeker C."/>
            <person name="Pinto D."/>
            <person name="Vollmers J."/>
            <person name="Rivas-Marin E."/>
            <person name="Kohn T."/>
            <person name="Peeters S.H."/>
            <person name="Heuer A."/>
            <person name="Rast P."/>
            <person name="Oberbeckmann S."/>
            <person name="Bunk B."/>
            <person name="Jeske O."/>
            <person name="Meyerdierks A."/>
            <person name="Storesund J.E."/>
            <person name="Kallscheuer N."/>
            <person name="Luecker S."/>
            <person name="Lage O.M."/>
            <person name="Pohl T."/>
            <person name="Merkel B.J."/>
            <person name="Hornburger P."/>
            <person name="Mueller R.-W."/>
            <person name="Bruemmer F."/>
            <person name="Labrenz M."/>
            <person name="Spormann A.M."/>
            <person name="Op den Camp H."/>
            <person name="Overmann J."/>
            <person name="Amann R."/>
            <person name="Jetten M.S.M."/>
            <person name="Mascher T."/>
            <person name="Medema M.H."/>
            <person name="Devos D.P."/>
            <person name="Kaster A.-K."/>
            <person name="Ovreas L."/>
            <person name="Rohde M."/>
            <person name="Galperin M.Y."/>
            <person name="Jogler C."/>
        </authorList>
    </citation>
    <scope>NUCLEOTIDE SEQUENCE [LARGE SCALE GENOMIC DNA]</scope>
    <source>
        <strain evidence="1 2">ETA_A1</strain>
    </source>
</reference>
<accession>A0A517XUF1</accession>